<comment type="caution">
    <text evidence="9">The sequence shown here is derived from an EMBL/GenBank/DDBJ whole genome shotgun (WGS) entry which is preliminary data.</text>
</comment>
<feature type="compositionally biased region" description="Acidic residues" evidence="8">
    <location>
        <begin position="403"/>
        <end position="427"/>
    </location>
</feature>
<gene>
    <name evidence="9" type="primary">NOP14</name>
    <name evidence="9" type="ORF">DIS24_g2993</name>
</gene>
<sequence length="853" mass="96241">MPPSQLKRLKASLREKGIVGPQKSKKEKKRSSGKDGAERAAQRSAALASIRDNFNPFEIKAAARPEKFESTSLQKANGKNGKGVLARPGVTKSMGEETRRKTLLPELNKRNKAGGIIDRRIGENDPNMSVEDKMMERFTREKSRKKGAGLFDLEDDEEQEEVQLTHMGRALDLSGEQDDFDAGSLSGGSDDEDGRPRRLKRRRDSDEDIDLTDEEGEDEPERKKSKAEVMKEVIAKSKLHKYERQQQKEDDDDLREKLDADMHDMLSLLRGVKKPPALPIFDGTEGALGSMNPERAALMSDADKAKAEKEYDKRLFEMKLDKRAAPTTRTKTGEEKAKEEAEKLKKMEEKRMKRMRGEEDSSDEEEEQTKNDVELQGDEDVFPDDAAEFGLQDVHTNLRPPGVDDEDDFVIDDDLVASGSDIDEDDVSSGSEVESSDEEDGEPEINEEEEEDEFVRGILGKSEEEKAQEKALDAKKALETQASKLAYTYPCPQSHGELVDVLKGVSAVDTPTVVQRIRALYHPQLSAENKEKMANFCGALVDHVSFMALQKPAPPLAPIETLIRHLHSLSRTFPLDVAKAFRSHIEKMLGASTISPGDLVILTAIGTIYPTSDHFHQVVTPAITIMARWLGLTTPQTTQELVTGAYVGTLCLKYQALSKRYIPELVRFTSLALKHRSTPPDIIGAYLNNLTTMADMWANTPAFTEIFTPTALATVQSLGKPGRKAAQHLTILLSNARQRRRPQELHHWRPLPIKTSIPKFEEGFNPDKHYDPDQERREAAKLKAEYRREKKGAMRELRKDASFIAREKLREKKERDAAYEAKYKRLVAEIQGEEGREKNAYEREKKARKERRR</sequence>
<feature type="compositionally biased region" description="Basic and acidic residues" evidence="8">
    <location>
        <begin position="220"/>
        <end position="230"/>
    </location>
</feature>
<feature type="region of interest" description="Disordered" evidence="8">
    <location>
        <begin position="318"/>
        <end position="454"/>
    </location>
</feature>
<dbReference type="EMBL" id="JAUJDW010000009">
    <property type="protein sequence ID" value="KAK0661094.1"/>
    <property type="molecule type" value="Genomic_DNA"/>
</dbReference>
<feature type="coiled-coil region" evidence="7">
    <location>
        <begin position="776"/>
        <end position="829"/>
    </location>
</feature>
<comment type="function">
    <text evidence="6">Involved in nucleolar processing of pre-18S ribosomal RNA. Has a role in the nuclear export of 40S pre-ribosomal subunit to the cytoplasm.</text>
</comment>
<feature type="compositionally biased region" description="Basic and acidic residues" evidence="8">
    <location>
        <begin position="331"/>
        <end position="359"/>
    </location>
</feature>
<dbReference type="GO" id="GO:0030490">
    <property type="term" value="P:maturation of SSU-rRNA"/>
    <property type="evidence" value="ECO:0007669"/>
    <property type="project" value="TreeGrafter"/>
</dbReference>
<evidence type="ECO:0000256" key="5">
    <source>
        <dbReference type="ARBA" id="ARBA00023242"/>
    </source>
</evidence>
<protein>
    <submittedName>
        <fullName evidence="9">Nucleolar complex protein 14</fullName>
    </submittedName>
</protein>
<evidence type="ECO:0000256" key="4">
    <source>
        <dbReference type="ARBA" id="ARBA00022552"/>
    </source>
</evidence>
<feature type="region of interest" description="Disordered" evidence="8">
    <location>
        <begin position="237"/>
        <end position="256"/>
    </location>
</feature>
<feature type="compositionally biased region" description="Acidic residues" evidence="8">
    <location>
        <begin position="206"/>
        <end position="219"/>
    </location>
</feature>
<feature type="compositionally biased region" description="Basic and acidic residues" evidence="8">
    <location>
        <begin position="832"/>
        <end position="847"/>
    </location>
</feature>
<dbReference type="GO" id="GO:0030692">
    <property type="term" value="C:Noc4p-Nop14p complex"/>
    <property type="evidence" value="ECO:0007669"/>
    <property type="project" value="TreeGrafter"/>
</dbReference>
<evidence type="ECO:0000313" key="10">
    <source>
        <dbReference type="Proteomes" id="UP001175001"/>
    </source>
</evidence>
<dbReference type="InterPro" id="IPR007276">
    <property type="entry name" value="Nop14"/>
</dbReference>
<keyword evidence="3" id="KW-0690">Ribosome biogenesis</keyword>
<evidence type="ECO:0000313" key="9">
    <source>
        <dbReference type="EMBL" id="KAK0661094.1"/>
    </source>
</evidence>
<accession>A0AA39YYU4</accession>
<evidence type="ECO:0000256" key="8">
    <source>
        <dbReference type="SAM" id="MobiDB-lite"/>
    </source>
</evidence>
<evidence type="ECO:0000256" key="1">
    <source>
        <dbReference type="ARBA" id="ARBA00004604"/>
    </source>
</evidence>
<dbReference type="GO" id="GO:0032040">
    <property type="term" value="C:small-subunit processome"/>
    <property type="evidence" value="ECO:0007669"/>
    <property type="project" value="InterPro"/>
</dbReference>
<feature type="region of interest" description="Disordered" evidence="8">
    <location>
        <begin position="832"/>
        <end position="853"/>
    </location>
</feature>
<dbReference type="AlphaFoldDB" id="A0AA39YYU4"/>
<evidence type="ECO:0000256" key="7">
    <source>
        <dbReference type="SAM" id="Coils"/>
    </source>
</evidence>
<feature type="compositionally biased region" description="Acidic residues" evidence="8">
    <location>
        <begin position="434"/>
        <end position="453"/>
    </location>
</feature>
<dbReference type="PANTHER" id="PTHR23183">
    <property type="entry name" value="NOP14"/>
    <property type="match status" value="1"/>
</dbReference>
<proteinExistence type="inferred from homology"/>
<name>A0AA39YYU4_9PEZI</name>
<keyword evidence="4" id="KW-0698">rRNA processing</keyword>
<dbReference type="PANTHER" id="PTHR23183:SF0">
    <property type="entry name" value="NUCLEOLAR PROTEIN 14"/>
    <property type="match status" value="1"/>
</dbReference>
<feature type="compositionally biased region" description="Basic and acidic residues" evidence="8">
    <location>
        <begin position="30"/>
        <end position="41"/>
    </location>
</feature>
<evidence type="ECO:0000256" key="6">
    <source>
        <dbReference type="ARBA" id="ARBA00024695"/>
    </source>
</evidence>
<comment type="subcellular location">
    <subcellularLocation>
        <location evidence="1">Nucleus</location>
        <location evidence="1">Nucleolus</location>
    </subcellularLocation>
</comment>
<dbReference type="Pfam" id="PF04147">
    <property type="entry name" value="Nop14"/>
    <property type="match status" value="2"/>
</dbReference>
<keyword evidence="7" id="KW-0175">Coiled coil</keyword>
<comment type="similarity">
    <text evidence="2">Belongs to the NOP14 family.</text>
</comment>
<feature type="compositionally biased region" description="Basic and acidic residues" evidence="8">
    <location>
        <begin position="130"/>
        <end position="141"/>
    </location>
</feature>
<organism evidence="9 10">
    <name type="scientific">Lasiodiplodia hormozganensis</name>
    <dbReference type="NCBI Taxonomy" id="869390"/>
    <lineage>
        <taxon>Eukaryota</taxon>
        <taxon>Fungi</taxon>
        <taxon>Dikarya</taxon>
        <taxon>Ascomycota</taxon>
        <taxon>Pezizomycotina</taxon>
        <taxon>Dothideomycetes</taxon>
        <taxon>Dothideomycetes incertae sedis</taxon>
        <taxon>Botryosphaeriales</taxon>
        <taxon>Botryosphaeriaceae</taxon>
        <taxon>Lasiodiplodia</taxon>
    </lineage>
</organism>
<feature type="compositionally biased region" description="Acidic residues" evidence="8">
    <location>
        <begin position="152"/>
        <end position="161"/>
    </location>
</feature>
<feature type="region of interest" description="Disordered" evidence="8">
    <location>
        <begin position="1"/>
        <end position="49"/>
    </location>
</feature>
<feature type="compositionally biased region" description="Acidic residues" evidence="8">
    <location>
        <begin position="375"/>
        <end position="387"/>
    </location>
</feature>
<dbReference type="Proteomes" id="UP001175001">
    <property type="component" value="Unassembled WGS sequence"/>
</dbReference>
<keyword evidence="10" id="KW-1185">Reference proteome</keyword>
<keyword evidence="5" id="KW-0539">Nucleus</keyword>
<evidence type="ECO:0000256" key="2">
    <source>
        <dbReference type="ARBA" id="ARBA00007466"/>
    </source>
</evidence>
<evidence type="ECO:0000256" key="3">
    <source>
        <dbReference type="ARBA" id="ARBA00022517"/>
    </source>
</evidence>
<reference evidence="9" key="1">
    <citation type="submission" date="2023-06" db="EMBL/GenBank/DDBJ databases">
        <title>Multi-omics analyses reveal the molecular pathogenesis toolkit of Lasiodiplodia hormozganensis, a cross-kingdom pathogen.</title>
        <authorList>
            <person name="Felix C."/>
            <person name="Meneses R."/>
            <person name="Goncalves M.F.M."/>
            <person name="Tilleman L."/>
            <person name="Duarte A.S."/>
            <person name="Jorrin-Novo J.V."/>
            <person name="Van De Peer Y."/>
            <person name="Deforce D."/>
            <person name="Van Nieuwerburgh F."/>
            <person name="Esteves A.C."/>
            <person name="Alves A."/>
        </authorList>
    </citation>
    <scope>NUCLEOTIDE SEQUENCE</scope>
    <source>
        <strain evidence="9">CBS 339.90</strain>
    </source>
</reference>
<feature type="region of interest" description="Disordered" evidence="8">
    <location>
        <begin position="62"/>
        <end position="230"/>
    </location>
</feature>